<accession>A0ACC0LJ08</accession>
<reference evidence="1" key="1">
    <citation type="submission" date="2022-02" db="EMBL/GenBank/DDBJ databases">
        <title>Plant Genome Project.</title>
        <authorList>
            <person name="Zhang R.-G."/>
        </authorList>
    </citation>
    <scope>NUCLEOTIDE SEQUENCE</scope>
    <source>
        <strain evidence="1">AT1</strain>
    </source>
</reference>
<dbReference type="EMBL" id="CM046399">
    <property type="protein sequence ID" value="KAI8528148.1"/>
    <property type="molecule type" value="Genomic_DNA"/>
</dbReference>
<comment type="caution">
    <text evidence="1">The sequence shown here is derived from an EMBL/GenBank/DDBJ whole genome shotgun (WGS) entry which is preliminary data.</text>
</comment>
<evidence type="ECO:0000313" key="2">
    <source>
        <dbReference type="Proteomes" id="UP001062846"/>
    </source>
</evidence>
<keyword evidence="2" id="KW-1185">Reference proteome</keyword>
<organism evidence="1 2">
    <name type="scientific">Rhododendron molle</name>
    <name type="common">Chinese azalea</name>
    <name type="synonym">Azalea mollis</name>
    <dbReference type="NCBI Taxonomy" id="49168"/>
    <lineage>
        <taxon>Eukaryota</taxon>
        <taxon>Viridiplantae</taxon>
        <taxon>Streptophyta</taxon>
        <taxon>Embryophyta</taxon>
        <taxon>Tracheophyta</taxon>
        <taxon>Spermatophyta</taxon>
        <taxon>Magnoliopsida</taxon>
        <taxon>eudicotyledons</taxon>
        <taxon>Gunneridae</taxon>
        <taxon>Pentapetalae</taxon>
        <taxon>asterids</taxon>
        <taxon>Ericales</taxon>
        <taxon>Ericaceae</taxon>
        <taxon>Ericoideae</taxon>
        <taxon>Rhodoreae</taxon>
        <taxon>Rhododendron</taxon>
    </lineage>
</organism>
<dbReference type="Proteomes" id="UP001062846">
    <property type="component" value="Chromosome 12"/>
</dbReference>
<name>A0ACC0LJ08_RHOML</name>
<proteinExistence type="predicted"/>
<evidence type="ECO:0000313" key="1">
    <source>
        <dbReference type="EMBL" id="KAI8528148.1"/>
    </source>
</evidence>
<protein>
    <submittedName>
        <fullName evidence="1">Uncharacterized protein</fullName>
    </submittedName>
</protein>
<sequence length="116" mass="12806">MSSHHGSSPPRPIRSNRVVFFILDIIDILPFHETLIRRMILRSGPMAEITPQVLENAMGATKPLLKVINVHKATKNMVSLIPHILSNVAGIKVTEVDWGRGTIDVPVVSKLQILAT</sequence>
<gene>
    <name evidence="1" type="ORF">RHMOL_Rhmol12G0128800</name>
</gene>